<protein>
    <submittedName>
        <fullName evidence="3">Uncharacterized protein</fullName>
    </submittedName>
</protein>
<feature type="transmembrane region" description="Helical" evidence="1">
    <location>
        <begin position="301"/>
        <end position="324"/>
    </location>
</feature>
<feature type="transmembrane region" description="Helical" evidence="1">
    <location>
        <begin position="140"/>
        <end position="162"/>
    </location>
</feature>
<evidence type="ECO:0000256" key="2">
    <source>
        <dbReference type="SAM" id="SignalP"/>
    </source>
</evidence>
<dbReference type="STRING" id="1449351.RISW2_03605"/>
<sequence length="331" mass="32757">MPLPGPARAAMPALGALAVLAAAATLAPGTAAAGALAAWLFALSVTTGAGLWLLIARLTGGRWPGAAPALPALARLTPLIAPAGVLLFLAGPLLYPWWEGVPGLRGEVYLVPWSFGLRGAGILALWSLIGWLAPRGPGPVVAAVLLTAYGISVGLAGLDWVLSRDPDMLSTAFGMLLAAMQLGLALAVAAAAGLDARAPQGVADCGGLLLACCLGSFYLAAMQFLVSWSGNLPFKAAWFGARTDATGTAVIVTALVLGVLMPFAALLGTSARGSPAVLRAAGASVAAGGVLHLVWLAAPGAMAGALVVAAALVLPAALAVPSILQGSARHG</sequence>
<keyword evidence="1" id="KW-0472">Membrane</keyword>
<feature type="signal peptide" evidence="2">
    <location>
        <begin position="1"/>
        <end position="21"/>
    </location>
</feature>
<feature type="chain" id="PRO_5004977988" evidence="2">
    <location>
        <begin position="22"/>
        <end position="331"/>
    </location>
</feature>
<feature type="transmembrane region" description="Helical" evidence="1">
    <location>
        <begin position="110"/>
        <end position="133"/>
    </location>
</feature>
<comment type="caution">
    <text evidence="3">The sequence shown here is derived from an EMBL/GenBank/DDBJ whole genome shotgun (WGS) entry which is preliminary data.</text>
</comment>
<proteinExistence type="predicted"/>
<dbReference type="EMBL" id="JAME01000013">
    <property type="protein sequence ID" value="ETX29040.1"/>
    <property type="molecule type" value="Genomic_DNA"/>
</dbReference>
<reference evidence="3 4" key="1">
    <citation type="submission" date="2014-01" db="EMBL/GenBank/DDBJ databases">
        <title>Roseivivax isoporae LMG 25204 Genome Sequencing.</title>
        <authorList>
            <person name="Lai Q."/>
            <person name="Li G."/>
            <person name="Shao Z."/>
        </authorList>
    </citation>
    <scope>NUCLEOTIDE SEQUENCE [LARGE SCALE GENOMIC DNA]</scope>
    <source>
        <strain evidence="3 4">LMG 25204</strain>
    </source>
</reference>
<dbReference type="AlphaFoldDB" id="X7F8E6"/>
<name>X7F8E6_9RHOB</name>
<feature type="transmembrane region" description="Helical" evidence="1">
    <location>
        <begin position="76"/>
        <end position="98"/>
    </location>
</feature>
<keyword evidence="1" id="KW-0812">Transmembrane</keyword>
<keyword evidence="4" id="KW-1185">Reference proteome</keyword>
<feature type="transmembrane region" description="Helical" evidence="1">
    <location>
        <begin position="276"/>
        <end position="295"/>
    </location>
</feature>
<feature type="transmembrane region" description="Helical" evidence="1">
    <location>
        <begin position="206"/>
        <end position="226"/>
    </location>
</feature>
<keyword evidence="2" id="KW-0732">Signal</keyword>
<dbReference type="Proteomes" id="UP000023430">
    <property type="component" value="Unassembled WGS sequence"/>
</dbReference>
<organism evidence="3 4">
    <name type="scientific">Roseivivax isoporae LMG 25204</name>
    <dbReference type="NCBI Taxonomy" id="1449351"/>
    <lineage>
        <taxon>Bacteria</taxon>
        <taxon>Pseudomonadati</taxon>
        <taxon>Pseudomonadota</taxon>
        <taxon>Alphaproteobacteria</taxon>
        <taxon>Rhodobacterales</taxon>
        <taxon>Roseobacteraceae</taxon>
        <taxon>Roseivivax</taxon>
    </lineage>
</organism>
<dbReference type="eggNOG" id="COG4531">
    <property type="taxonomic scope" value="Bacteria"/>
</dbReference>
<keyword evidence="1" id="KW-1133">Transmembrane helix</keyword>
<feature type="transmembrane region" description="Helical" evidence="1">
    <location>
        <begin position="246"/>
        <end position="269"/>
    </location>
</feature>
<evidence type="ECO:0000256" key="1">
    <source>
        <dbReference type="SAM" id="Phobius"/>
    </source>
</evidence>
<accession>X7F8E6</accession>
<feature type="transmembrane region" description="Helical" evidence="1">
    <location>
        <begin position="36"/>
        <end position="55"/>
    </location>
</feature>
<dbReference type="PANTHER" id="PTHR43044">
    <property type="match status" value="1"/>
</dbReference>
<evidence type="ECO:0000313" key="3">
    <source>
        <dbReference type="EMBL" id="ETX29040.1"/>
    </source>
</evidence>
<gene>
    <name evidence="3" type="ORF">RISW2_03605</name>
</gene>
<evidence type="ECO:0000313" key="4">
    <source>
        <dbReference type="Proteomes" id="UP000023430"/>
    </source>
</evidence>
<dbReference type="PANTHER" id="PTHR43044:SF1">
    <property type="entry name" value="QUINOL:CYTOCHROME C OXIDOREDUCTASE QUINONE-BINDING SUBUNIT 2"/>
    <property type="match status" value="1"/>
</dbReference>
<feature type="transmembrane region" description="Helical" evidence="1">
    <location>
        <begin position="168"/>
        <end position="194"/>
    </location>
</feature>